<organism evidence="3 4">
    <name type="scientific">Micromonospora vinacea</name>
    <dbReference type="NCBI Taxonomy" id="709878"/>
    <lineage>
        <taxon>Bacteria</taxon>
        <taxon>Bacillati</taxon>
        <taxon>Actinomycetota</taxon>
        <taxon>Actinomycetes</taxon>
        <taxon>Micromonosporales</taxon>
        <taxon>Micromonosporaceae</taxon>
        <taxon>Micromonospora</taxon>
    </lineage>
</organism>
<accession>A0ABS0KB24</accession>
<name>A0ABS0KB24_9ACTN</name>
<dbReference type="InterPro" id="IPR006680">
    <property type="entry name" value="Amidohydro-rel"/>
</dbReference>
<dbReference type="PANTHER" id="PTHR43794">
    <property type="entry name" value="AMINOHYDROLASE SSNA-RELATED"/>
    <property type="match status" value="1"/>
</dbReference>
<keyword evidence="1 3" id="KW-0378">Hydrolase</keyword>
<proteinExistence type="predicted"/>
<feature type="domain" description="Amidohydrolase-related" evidence="2">
    <location>
        <begin position="59"/>
        <end position="412"/>
    </location>
</feature>
<dbReference type="InterPro" id="IPR032466">
    <property type="entry name" value="Metal_Hydrolase"/>
</dbReference>
<evidence type="ECO:0000256" key="1">
    <source>
        <dbReference type="ARBA" id="ARBA00022801"/>
    </source>
</evidence>
<gene>
    <name evidence="3" type="ORF">IW249_005546</name>
</gene>
<dbReference type="Gene3D" id="3.20.20.140">
    <property type="entry name" value="Metal-dependent hydrolases"/>
    <property type="match status" value="1"/>
</dbReference>
<dbReference type="InterPro" id="IPR011059">
    <property type="entry name" value="Metal-dep_hydrolase_composite"/>
</dbReference>
<dbReference type="InterPro" id="IPR050287">
    <property type="entry name" value="MTA/SAH_deaminase"/>
</dbReference>
<dbReference type="Pfam" id="PF01979">
    <property type="entry name" value="Amidohydro_1"/>
    <property type="match status" value="1"/>
</dbReference>
<sequence>MSATDRPVVFRNGLVLTMDDAHTVLPGADVLVVGGRIAQVGVGLTAPDDALEIDATDGILMPGMVDTHRHLWQTAMRGYGADWTLTQYFVWYYLESGKLFRPEDVYAGNLLGAIEAIDAGVTTTVDWSHGLQTPEHADAAVDALEAIDGRFVLAYGNIQQGPWEWATSPEFRDFHRRRLDGGKLAGFQLAFDVTGDPAFPERAAFEVARELGVAVTTHAGVWGATNDDGIRLMHENGFMTPSTVYVHAATLTQDSYNRIAATGGSVSVSTESEQSAGQGYPPTWQLRHHDIPVSLSMDTSVWWSGDLFSAMRSTLGADRSREHLEAHAKQETITHCHLRAEQVVEWATRGGARALGMDATIGALTPGRQADIVLIKNDASPAMFPILHPHGHVVFQAQRADVHTVLVDGRVVKRDGRLVGVDLAAARARVAATIDHLRETMGEEAWQRGMNPDVPETAILENPYQYTEWDAGSAQWKH</sequence>
<dbReference type="GO" id="GO:0016787">
    <property type="term" value="F:hydrolase activity"/>
    <property type="evidence" value="ECO:0007669"/>
    <property type="project" value="UniProtKB-KW"/>
</dbReference>
<keyword evidence="4" id="KW-1185">Reference proteome</keyword>
<comment type="caution">
    <text evidence="3">The sequence shown here is derived from an EMBL/GenBank/DDBJ whole genome shotgun (WGS) entry which is preliminary data.</text>
</comment>
<evidence type="ECO:0000313" key="4">
    <source>
        <dbReference type="Proteomes" id="UP000631791"/>
    </source>
</evidence>
<reference evidence="3 4" key="1">
    <citation type="submission" date="2020-11" db="EMBL/GenBank/DDBJ databases">
        <title>Sequencing the genomes of 1000 actinobacteria strains.</title>
        <authorList>
            <person name="Klenk H.-P."/>
        </authorList>
    </citation>
    <scope>NUCLEOTIDE SEQUENCE [LARGE SCALE GENOMIC DNA]</scope>
    <source>
        <strain evidence="3 4">DSM 101695</strain>
    </source>
</reference>
<dbReference type="RefSeq" id="WP_196923468.1">
    <property type="nucleotide sequence ID" value="NZ_JADOTY010000001.1"/>
</dbReference>
<protein>
    <submittedName>
        <fullName evidence="3">Cytosine/adenosine deaminase-related metal-dependent hydrolase</fullName>
    </submittedName>
</protein>
<dbReference type="SUPFAM" id="SSF51556">
    <property type="entry name" value="Metallo-dependent hydrolases"/>
    <property type="match status" value="1"/>
</dbReference>
<dbReference type="NCBIfam" id="NF006056">
    <property type="entry name" value="PRK08204.1"/>
    <property type="match status" value="1"/>
</dbReference>
<dbReference type="EMBL" id="JADOTY010000001">
    <property type="protein sequence ID" value="MBG6105132.1"/>
    <property type="molecule type" value="Genomic_DNA"/>
</dbReference>
<evidence type="ECO:0000259" key="2">
    <source>
        <dbReference type="Pfam" id="PF01979"/>
    </source>
</evidence>
<dbReference type="Proteomes" id="UP000631791">
    <property type="component" value="Unassembled WGS sequence"/>
</dbReference>
<dbReference type="PANTHER" id="PTHR43794:SF11">
    <property type="entry name" value="AMIDOHYDROLASE-RELATED DOMAIN-CONTAINING PROTEIN"/>
    <property type="match status" value="1"/>
</dbReference>
<dbReference type="SUPFAM" id="SSF51338">
    <property type="entry name" value="Composite domain of metallo-dependent hydrolases"/>
    <property type="match status" value="1"/>
</dbReference>
<dbReference type="Gene3D" id="2.30.40.10">
    <property type="entry name" value="Urease, subunit C, domain 1"/>
    <property type="match status" value="1"/>
</dbReference>
<evidence type="ECO:0000313" key="3">
    <source>
        <dbReference type="EMBL" id="MBG6105132.1"/>
    </source>
</evidence>